<keyword evidence="3" id="KW-1185">Reference proteome</keyword>
<dbReference type="GO" id="GO:0006950">
    <property type="term" value="P:response to stress"/>
    <property type="evidence" value="ECO:0007669"/>
    <property type="project" value="TreeGrafter"/>
</dbReference>
<comment type="caution">
    <text evidence="2">The sequence shown here is derived from an EMBL/GenBank/DDBJ whole genome shotgun (WGS) entry which is preliminary data.</text>
</comment>
<dbReference type="Gene3D" id="1.10.10.10">
    <property type="entry name" value="Winged helix-like DNA-binding domain superfamily/Winged helix DNA-binding domain"/>
    <property type="match status" value="1"/>
</dbReference>
<dbReference type="EMBL" id="RWKW01000043">
    <property type="protein sequence ID" value="RST86014.1"/>
    <property type="molecule type" value="Genomic_DNA"/>
</dbReference>
<name>A0A3R9Y7Q1_9HYPH</name>
<evidence type="ECO:0000313" key="2">
    <source>
        <dbReference type="EMBL" id="RST86014.1"/>
    </source>
</evidence>
<accession>A0A3R9Y7Q1</accession>
<dbReference type="InterPro" id="IPR000835">
    <property type="entry name" value="HTH_MarR-typ"/>
</dbReference>
<feature type="domain" description="HTH marR-type" evidence="1">
    <location>
        <begin position="21"/>
        <end position="153"/>
    </location>
</feature>
<dbReference type="PANTHER" id="PTHR33164">
    <property type="entry name" value="TRANSCRIPTIONAL REGULATOR, MARR FAMILY"/>
    <property type="match status" value="1"/>
</dbReference>
<dbReference type="InterPro" id="IPR036388">
    <property type="entry name" value="WH-like_DNA-bd_sf"/>
</dbReference>
<dbReference type="InterPro" id="IPR039422">
    <property type="entry name" value="MarR/SlyA-like"/>
</dbReference>
<dbReference type="SMART" id="SM00347">
    <property type="entry name" value="HTH_MARR"/>
    <property type="match status" value="1"/>
</dbReference>
<dbReference type="Proteomes" id="UP000278398">
    <property type="component" value="Unassembled WGS sequence"/>
</dbReference>
<dbReference type="InterPro" id="IPR036390">
    <property type="entry name" value="WH_DNA-bd_sf"/>
</dbReference>
<dbReference type="Pfam" id="PF01047">
    <property type="entry name" value="MarR"/>
    <property type="match status" value="1"/>
</dbReference>
<evidence type="ECO:0000259" key="1">
    <source>
        <dbReference type="PROSITE" id="PS50995"/>
    </source>
</evidence>
<dbReference type="PANTHER" id="PTHR33164:SF43">
    <property type="entry name" value="HTH-TYPE TRANSCRIPTIONAL REPRESSOR YETL"/>
    <property type="match status" value="1"/>
</dbReference>
<dbReference type="AlphaFoldDB" id="A0A3R9Y7Q1"/>
<dbReference type="GO" id="GO:0003700">
    <property type="term" value="F:DNA-binding transcription factor activity"/>
    <property type="evidence" value="ECO:0007669"/>
    <property type="project" value="InterPro"/>
</dbReference>
<sequence>MRVNDETESAVAQRLDQGILHGLLGRQLRVTYLAVFRTIEEQLTGLGITPQQFGLLVIVDRNPGARQTLIAKARGLDKSTLVPMIDRLERDNLLERRPLATDRRIRAIWITERGREVLRKAVPIVQKGDDLLRAHLSEGELAELIRLMEKVREGLGVTD</sequence>
<dbReference type="PRINTS" id="PR00598">
    <property type="entry name" value="HTHMARR"/>
</dbReference>
<evidence type="ECO:0000313" key="3">
    <source>
        <dbReference type="Proteomes" id="UP000278398"/>
    </source>
</evidence>
<dbReference type="OrthoDB" id="582199at2"/>
<gene>
    <name evidence="2" type="ORF">EJC49_12680</name>
</gene>
<dbReference type="PROSITE" id="PS50995">
    <property type="entry name" value="HTH_MARR_2"/>
    <property type="match status" value="1"/>
</dbReference>
<dbReference type="SUPFAM" id="SSF46785">
    <property type="entry name" value="Winged helix' DNA-binding domain"/>
    <property type="match status" value="1"/>
</dbReference>
<protein>
    <submittedName>
        <fullName evidence="2">MarR family transcriptional regulator</fullName>
    </submittedName>
</protein>
<proteinExistence type="predicted"/>
<organism evidence="2 3">
    <name type="scientific">Aquibium carbonis</name>
    <dbReference type="NCBI Taxonomy" id="2495581"/>
    <lineage>
        <taxon>Bacteria</taxon>
        <taxon>Pseudomonadati</taxon>
        <taxon>Pseudomonadota</taxon>
        <taxon>Alphaproteobacteria</taxon>
        <taxon>Hyphomicrobiales</taxon>
        <taxon>Phyllobacteriaceae</taxon>
        <taxon>Aquibium</taxon>
    </lineage>
</organism>
<reference evidence="2 3" key="1">
    <citation type="submission" date="2018-12" db="EMBL/GenBank/DDBJ databases">
        <title>Mesorhizobium carbonis sp. nov., isolated from coal mine water.</title>
        <authorList>
            <person name="Xin W."/>
            <person name="Xu Z."/>
            <person name="Xiang F."/>
            <person name="Zhang J."/>
            <person name="Xi L."/>
            <person name="Liu J."/>
        </authorList>
    </citation>
    <scope>NUCLEOTIDE SEQUENCE [LARGE SCALE GENOMIC DNA]</scope>
    <source>
        <strain evidence="2 3">B2.3</strain>
    </source>
</reference>